<dbReference type="RefSeq" id="WP_309147313.1">
    <property type="nucleotide sequence ID" value="NZ_JACIBU010000002.1"/>
</dbReference>
<dbReference type="GO" id="GO:0005886">
    <property type="term" value="C:plasma membrane"/>
    <property type="evidence" value="ECO:0007669"/>
    <property type="project" value="TreeGrafter"/>
</dbReference>
<dbReference type="PANTHER" id="PTHR30627:SF24">
    <property type="entry name" value="PENICILLIN-BINDING PROTEIN 4B"/>
    <property type="match status" value="1"/>
</dbReference>
<dbReference type="InterPro" id="IPR005311">
    <property type="entry name" value="PBP_dimer"/>
</dbReference>
<dbReference type="PROSITE" id="PS51257">
    <property type="entry name" value="PROKAR_LIPOPROTEIN"/>
    <property type="match status" value="1"/>
</dbReference>
<dbReference type="EMBL" id="JACIBU010000002">
    <property type="protein sequence ID" value="MBB3678381.1"/>
    <property type="molecule type" value="Genomic_DNA"/>
</dbReference>
<evidence type="ECO:0000256" key="3">
    <source>
        <dbReference type="ARBA" id="ARBA00023136"/>
    </source>
</evidence>
<feature type="domain" description="NTF2-like N-terminal transpeptidase" evidence="6">
    <location>
        <begin position="45"/>
        <end position="151"/>
    </location>
</feature>
<dbReference type="InterPro" id="IPR012338">
    <property type="entry name" value="Beta-lactam/transpept-like"/>
</dbReference>
<evidence type="ECO:0000259" key="5">
    <source>
        <dbReference type="Pfam" id="PF03717"/>
    </source>
</evidence>
<name>A0A839YB91_9ACTN</name>
<dbReference type="Gene3D" id="3.40.710.10">
    <property type="entry name" value="DD-peptidase/beta-lactamase superfamily"/>
    <property type="match status" value="1"/>
</dbReference>
<keyword evidence="3" id="KW-0472">Membrane</keyword>
<dbReference type="GO" id="GO:0071972">
    <property type="term" value="F:peptidoglycan L,D-transpeptidase activity"/>
    <property type="evidence" value="ECO:0007669"/>
    <property type="project" value="TreeGrafter"/>
</dbReference>
<dbReference type="GO" id="GO:0008658">
    <property type="term" value="F:penicillin binding"/>
    <property type="evidence" value="ECO:0007669"/>
    <property type="project" value="InterPro"/>
</dbReference>
<accession>A0A839YB91</accession>
<reference evidence="7 8" key="1">
    <citation type="submission" date="2020-08" db="EMBL/GenBank/DDBJ databases">
        <title>Sequencing the genomes of 1000 actinobacteria strains.</title>
        <authorList>
            <person name="Klenk H.-P."/>
        </authorList>
    </citation>
    <scope>NUCLEOTIDE SEQUENCE [LARGE SCALE GENOMIC DNA]</scope>
    <source>
        <strain evidence="7 8">DSM 16678</strain>
    </source>
</reference>
<dbReference type="GO" id="GO:0071555">
    <property type="term" value="P:cell wall organization"/>
    <property type="evidence" value="ECO:0007669"/>
    <property type="project" value="TreeGrafter"/>
</dbReference>
<dbReference type="AlphaFoldDB" id="A0A839YB91"/>
<dbReference type="SUPFAM" id="SSF56601">
    <property type="entry name" value="beta-lactamase/transpeptidase-like"/>
    <property type="match status" value="1"/>
</dbReference>
<feature type="domain" description="Penicillin-binding protein transpeptidase" evidence="4">
    <location>
        <begin position="368"/>
        <end position="631"/>
    </location>
</feature>
<keyword evidence="7" id="KW-0132">Cell division</keyword>
<dbReference type="SUPFAM" id="SSF56519">
    <property type="entry name" value="Penicillin binding protein dimerisation domain"/>
    <property type="match status" value="1"/>
</dbReference>
<comment type="subcellular location">
    <subcellularLocation>
        <location evidence="1">Membrane</location>
    </subcellularLocation>
</comment>
<organism evidence="7 8">
    <name type="scientific">Modestobacter versicolor</name>
    <dbReference type="NCBI Taxonomy" id="429133"/>
    <lineage>
        <taxon>Bacteria</taxon>
        <taxon>Bacillati</taxon>
        <taxon>Actinomycetota</taxon>
        <taxon>Actinomycetes</taxon>
        <taxon>Geodermatophilales</taxon>
        <taxon>Geodermatophilaceae</taxon>
        <taxon>Modestobacter</taxon>
    </lineage>
</organism>
<dbReference type="Proteomes" id="UP000580718">
    <property type="component" value="Unassembled WGS sequence"/>
</dbReference>
<dbReference type="Pfam" id="PF03717">
    <property type="entry name" value="PBP_dimer"/>
    <property type="match status" value="1"/>
</dbReference>
<comment type="caution">
    <text evidence="7">The sequence shown here is derived from an EMBL/GenBank/DDBJ whole genome shotgun (WGS) entry which is preliminary data.</text>
</comment>
<evidence type="ECO:0000313" key="7">
    <source>
        <dbReference type="EMBL" id="MBB3678381.1"/>
    </source>
</evidence>
<evidence type="ECO:0000256" key="2">
    <source>
        <dbReference type="ARBA" id="ARBA00007171"/>
    </source>
</evidence>
<comment type="similarity">
    <text evidence="2">Belongs to the transpeptidase family.</text>
</comment>
<gene>
    <name evidence="7" type="ORF">FHX36_004170</name>
</gene>
<dbReference type="InterPro" id="IPR007887">
    <property type="entry name" value="MecA_N"/>
</dbReference>
<dbReference type="InterPro" id="IPR050515">
    <property type="entry name" value="Beta-lactam/transpept"/>
</dbReference>
<evidence type="ECO:0000259" key="4">
    <source>
        <dbReference type="Pfam" id="PF00905"/>
    </source>
</evidence>
<feature type="domain" description="Penicillin-binding protein dimerisation" evidence="5">
    <location>
        <begin position="160"/>
        <end position="316"/>
    </location>
</feature>
<dbReference type="InterPro" id="IPR001460">
    <property type="entry name" value="PCN-bd_Tpept"/>
</dbReference>
<sequence length="643" mass="65005">MRSATGSRGRRGATRRVTTAGGVAVLVLAPLLTGCSSDPTDDVRAAAQAFLDDWAAGETDAAADRTTDAPATTALLTQTAEDLPEATLTAELGDVQVDDDGAATVDWQATWDLAAAPDWSYPATLSLTEGEEAWQVVAAPTIVHPELGEGQHLELARSLAERAPVTDATGAPLFTETEVVNVGVDTAQVTDLPALAAALSAATDISAEEITADVQAAPAGQFVPVITLRRPDFEAIRAQVFDLPGAVFPTSTRLLAPSSRFGLALLGRVGDATQEVIDETVGEDEQPVYAAGDTLGLSGLQRAFQAQLAGTPGFTVSVASTDESLEDAGQVIDTVDPVPGTPVQTPLVPALQNAADAAVAGQSLATHVVVVRPGTGELLAVSSNEAANPANALSGQFPPGSSMKAITATALLAAGTVTPETAVPCPGTITVEGREFENQDQFDLGTVPFTEAFAQSCNTTFIQQGLTLPDDALAAAATSYGVGSDWQLPVGVFSGEVPADATGTTKAADQIGQGQVLMSPAQMALVAAGIASGTPAAPVEVVGAAPAGTAPAGPPATVLDQLRPLMRQVVLSGTATALADRGEVYGKTGTAEFGDATPPESHGWFVGYQLGGPQGDIAFAVLVEAGQSSSTAVGVADAFLGAL</sequence>
<dbReference type="Pfam" id="PF05223">
    <property type="entry name" value="MecA_N"/>
    <property type="match status" value="1"/>
</dbReference>
<keyword evidence="7" id="KW-0131">Cell cycle</keyword>
<dbReference type="Gene3D" id="3.90.1310.10">
    <property type="entry name" value="Penicillin-binding protein 2a (Domain 2)"/>
    <property type="match status" value="1"/>
</dbReference>
<evidence type="ECO:0000256" key="1">
    <source>
        <dbReference type="ARBA" id="ARBA00004370"/>
    </source>
</evidence>
<dbReference type="GO" id="GO:0046677">
    <property type="term" value="P:response to antibiotic"/>
    <property type="evidence" value="ECO:0007669"/>
    <property type="project" value="InterPro"/>
</dbReference>
<dbReference type="InterPro" id="IPR036138">
    <property type="entry name" value="PBP_dimer_sf"/>
</dbReference>
<evidence type="ECO:0000259" key="6">
    <source>
        <dbReference type="Pfam" id="PF05223"/>
    </source>
</evidence>
<proteinExistence type="inferred from homology"/>
<dbReference type="Pfam" id="PF00905">
    <property type="entry name" value="Transpeptidase"/>
    <property type="match status" value="1"/>
</dbReference>
<dbReference type="PANTHER" id="PTHR30627">
    <property type="entry name" value="PEPTIDOGLYCAN D,D-TRANSPEPTIDASE"/>
    <property type="match status" value="1"/>
</dbReference>
<dbReference type="GO" id="GO:0051301">
    <property type="term" value="P:cell division"/>
    <property type="evidence" value="ECO:0007669"/>
    <property type="project" value="UniProtKB-KW"/>
</dbReference>
<evidence type="ECO:0000313" key="8">
    <source>
        <dbReference type="Proteomes" id="UP000580718"/>
    </source>
</evidence>
<protein>
    <submittedName>
        <fullName evidence="7">Cell division protein FtsI/penicillin-binding protein 2</fullName>
    </submittedName>
</protein>